<reference evidence="1 2" key="1">
    <citation type="submission" date="2018-11" db="EMBL/GenBank/DDBJ databases">
        <authorList>
            <consortium name="Pathogen Informatics"/>
        </authorList>
    </citation>
    <scope>NUCLEOTIDE SEQUENCE [LARGE SCALE GENOMIC DNA]</scope>
    <source>
        <strain>Denwood</strain>
        <strain evidence="2">Zambia</strain>
    </source>
</reference>
<dbReference type="AlphaFoldDB" id="A0A183PDK2"/>
<proteinExistence type="predicted"/>
<accession>A0A183PDK2</accession>
<evidence type="ECO:0000313" key="1">
    <source>
        <dbReference type="EMBL" id="VDP60934.1"/>
    </source>
</evidence>
<protein>
    <submittedName>
        <fullName evidence="1">Uncharacterized protein</fullName>
    </submittedName>
</protein>
<dbReference type="EMBL" id="UZAL01032440">
    <property type="protein sequence ID" value="VDP60934.1"/>
    <property type="molecule type" value="Genomic_DNA"/>
</dbReference>
<name>A0A183PDK2_9TREM</name>
<gene>
    <name evidence="1" type="ORF">SMTD_LOCUS12438</name>
</gene>
<organism evidence="1 2">
    <name type="scientific">Schistosoma mattheei</name>
    <dbReference type="NCBI Taxonomy" id="31246"/>
    <lineage>
        <taxon>Eukaryota</taxon>
        <taxon>Metazoa</taxon>
        <taxon>Spiralia</taxon>
        <taxon>Lophotrochozoa</taxon>
        <taxon>Platyhelminthes</taxon>
        <taxon>Trematoda</taxon>
        <taxon>Digenea</taxon>
        <taxon>Strigeidida</taxon>
        <taxon>Schistosomatoidea</taxon>
        <taxon>Schistosomatidae</taxon>
        <taxon>Schistosoma</taxon>
    </lineage>
</organism>
<evidence type="ECO:0000313" key="2">
    <source>
        <dbReference type="Proteomes" id="UP000269396"/>
    </source>
</evidence>
<dbReference type="Proteomes" id="UP000269396">
    <property type="component" value="Unassembled WGS sequence"/>
</dbReference>
<sequence length="43" mass="5025">MRLHQLRWLGHVLLMPNHRLLRRAMFSGVRVGWKKASGGQTKT</sequence>
<keyword evidence="2" id="KW-1185">Reference proteome</keyword>